<protein>
    <recommendedName>
        <fullName evidence="3">HTH araC/xylS-type domain-containing protein</fullName>
    </recommendedName>
</protein>
<evidence type="ECO:0000256" key="2">
    <source>
        <dbReference type="ARBA" id="ARBA00023163"/>
    </source>
</evidence>
<feature type="domain" description="HTH araC/xylS-type" evidence="3">
    <location>
        <begin position="198"/>
        <end position="296"/>
    </location>
</feature>
<dbReference type="SUPFAM" id="SSF46689">
    <property type="entry name" value="Homeodomain-like"/>
    <property type="match status" value="2"/>
</dbReference>
<dbReference type="Pfam" id="PF12833">
    <property type="entry name" value="HTH_18"/>
    <property type="match status" value="1"/>
</dbReference>
<sequence>MELLLPYINPNHFANCLASKYLFKKSFGINNQYLSVPEEYGNGVIQLFIRNDIHFFRGKWNFEKPTAFVSNDPVGYNGIIDFRVNKEGQFSSASLCGAKRFEWDISEIDGFRFFLPNLYLDVPLKQLHDRFEKYCTSENMLVLSKQIFDINPKEIYNSMLIESKMLEFIYYWIKFLHFGNIEDQLNVISYQKNRTKIDDAASIISDNLNTSITIKQISRMIGLNEQDLKVNFKKLFGLSIHQYQIKLRMEKAQLLISQTDLPLTEICNLLGYSNRGHFAQLYCRFYGHLPIEDRKIKNQ</sequence>
<evidence type="ECO:0000313" key="5">
    <source>
        <dbReference type="Proteomes" id="UP000616201"/>
    </source>
</evidence>
<keyword evidence="2" id="KW-0804">Transcription</keyword>
<evidence type="ECO:0000313" key="4">
    <source>
        <dbReference type="EMBL" id="MBE8712905.1"/>
    </source>
</evidence>
<dbReference type="InterPro" id="IPR009057">
    <property type="entry name" value="Homeodomain-like_sf"/>
</dbReference>
<evidence type="ECO:0000259" key="3">
    <source>
        <dbReference type="PROSITE" id="PS01124"/>
    </source>
</evidence>
<dbReference type="GO" id="GO:0043565">
    <property type="term" value="F:sequence-specific DNA binding"/>
    <property type="evidence" value="ECO:0007669"/>
    <property type="project" value="InterPro"/>
</dbReference>
<dbReference type="PANTHER" id="PTHR47893">
    <property type="entry name" value="REGULATORY PROTEIN PCHR"/>
    <property type="match status" value="1"/>
</dbReference>
<keyword evidence="1" id="KW-0805">Transcription regulation</keyword>
<keyword evidence="5" id="KW-1185">Reference proteome</keyword>
<gene>
    <name evidence="4" type="ORF">C4F49_04365</name>
</gene>
<dbReference type="PANTHER" id="PTHR47893:SF1">
    <property type="entry name" value="REGULATORY PROTEIN PCHR"/>
    <property type="match status" value="1"/>
</dbReference>
<proteinExistence type="predicted"/>
<dbReference type="RefSeq" id="WP_196935819.1">
    <property type="nucleotide sequence ID" value="NZ_MU158698.1"/>
</dbReference>
<dbReference type="InterPro" id="IPR018060">
    <property type="entry name" value="HTH_AraC"/>
</dbReference>
<dbReference type="Proteomes" id="UP000616201">
    <property type="component" value="Unassembled WGS sequence"/>
</dbReference>
<evidence type="ECO:0000256" key="1">
    <source>
        <dbReference type="ARBA" id="ARBA00023015"/>
    </source>
</evidence>
<dbReference type="GO" id="GO:0003700">
    <property type="term" value="F:DNA-binding transcription factor activity"/>
    <property type="evidence" value="ECO:0007669"/>
    <property type="project" value="InterPro"/>
</dbReference>
<comment type="caution">
    <text evidence="4">The sequence shown here is derived from an EMBL/GenBank/DDBJ whole genome shotgun (WGS) entry which is preliminary data.</text>
</comment>
<organism evidence="4 5">
    <name type="scientific">Sphingobacterium hungaricum</name>
    <dbReference type="NCBI Taxonomy" id="2082723"/>
    <lineage>
        <taxon>Bacteria</taxon>
        <taxon>Pseudomonadati</taxon>
        <taxon>Bacteroidota</taxon>
        <taxon>Sphingobacteriia</taxon>
        <taxon>Sphingobacteriales</taxon>
        <taxon>Sphingobacteriaceae</taxon>
        <taxon>Sphingobacterium</taxon>
    </lineage>
</organism>
<dbReference type="EMBL" id="PRDK01000003">
    <property type="protein sequence ID" value="MBE8712905.1"/>
    <property type="molecule type" value="Genomic_DNA"/>
</dbReference>
<dbReference type="AlphaFoldDB" id="A0A928YQC9"/>
<name>A0A928YQC9_9SPHI</name>
<dbReference type="Gene3D" id="1.10.10.60">
    <property type="entry name" value="Homeodomain-like"/>
    <property type="match status" value="2"/>
</dbReference>
<reference evidence="4" key="1">
    <citation type="submission" date="2018-02" db="EMBL/GenBank/DDBJ databases">
        <authorList>
            <person name="Vasarhelyi B.M."/>
            <person name="Deshmukh S."/>
            <person name="Balint B."/>
            <person name="Kukolya J."/>
        </authorList>
    </citation>
    <scope>NUCLEOTIDE SEQUENCE</scope>
    <source>
        <strain evidence="4">KB22</strain>
    </source>
</reference>
<dbReference type="SMART" id="SM00342">
    <property type="entry name" value="HTH_ARAC"/>
    <property type="match status" value="1"/>
</dbReference>
<accession>A0A928YQC9</accession>
<dbReference type="InterPro" id="IPR053142">
    <property type="entry name" value="PchR_regulatory_protein"/>
</dbReference>
<dbReference type="PROSITE" id="PS01124">
    <property type="entry name" value="HTH_ARAC_FAMILY_2"/>
    <property type="match status" value="1"/>
</dbReference>